<keyword evidence="1" id="KW-0472">Membrane</keyword>
<evidence type="ECO:0000313" key="3">
    <source>
        <dbReference type="Proteomes" id="UP000593802"/>
    </source>
</evidence>
<dbReference type="PANTHER" id="PTHR39164">
    <property type="entry name" value="PROTEIN CCDC"/>
    <property type="match status" value="1"/>
</dbReference>
<dbReference type="EMBL" id="AP023366">
    <property type="protein sequence ID" value="BCJ87815.1"/>
    <property type="molecule type" value="Genomic_DNA"/>
</dbReference>
<feature type="transmembrane region" description="Helical" evidence="1">
    <location>
        <begin position="6"/>
        <end position="29"/>
    </location>
</feature>
<name>A0A7I8DCK5_9BACL</name>
<feature type="transmembrane region" description="Helical" evidence="1">
    <location>
        <begin position="41"/>
        <end position="58"/>
    </location>
</feature>
<feature type="transmembrane region" description="Helical" evidence="1">
    <location>
        <begin position="126"/>
        <end position="147"/>
    </location>
</feature>
<dbReference type="Pfam" id="PF07301">
    <property type="entry name" value="DUF1453"/>
    <property type="match status" value="1"/>
</dbReference>
<dbReference type="Proteomes" id="UP000593802">
    <property type="component" value="Chromosome"/>
</dbReference>
<evidence type="ECO:0000313" key="2">
    <source>
        <dbReference type="EMBL" id="BCJ87815.1"/>
    </source>
</evidence>
<feature type="transmembrane region" description="Helical" evidence="1">
    <location>
        <begin position="64"/>
        <end position="82"/>
    </location>
</feature>
<accession>A0A7I8DCK5</accession>
<organism evidence="2 3">
    <name type="scientific">Effusibacillus dendaii</name>
    <dbReference type="NCBI Taxonomy" id="2743772"/>
    <lineage>
        <taxon>Bacteria</taxon>
        <taxon>Bacillati</taxon>
        <taxon>Bacillota</taxon>
        <taxon>Bacilli</taxon>
        <taxon>Bacillales</taxon>
        <taxon>Alicyclobacillaceae</taxon>
        <taxon>Effusibacillus</taxon>
    </lineage>
</organism>
<keyword evidence="3" id="KW-1185">Reference proteome</keyword>
<dbReference type="KEGG" id="eff:skT53_28000"/>
<dbReference type="RefSeq" id="WP_226375227.1">
    <property type="nucleotide sequence ID" value="NZ_AP023366.1"/>
</dbReference>
<keyword evidence="1" id="KW-1133">Transmembrane helix</keyword>
<proteinExistence type="predicted"/>
<dbReference type="PIRSF" id="PIRSF021441">
    <property type="entry name" value="DUF1453"/>
    <property type="match status" value="1"/>
</dbReference>
<evidence type="ECO:0000256" key="1">
    <source>
        <dbReference type="SAM" id="Phobius"/>
    </source>
</evidence>
<feature type="transmembrane region" description="Helical" evidence="1">
    <location>
        <begin position="102"/>
        <end position="120"/>
    </location>
</feature>
<dbReference type="InterPro" id="IPR058247">
    <property type="entry name" value="DUF1453"/>
</dbReference>
<protein>
    <submittedName>
        <fullName evidence="2">Membrane protein</fullName>
    </submittedName>
</protein>
<sequence length="161" mass="18151">MTFPASVNLQIVTTIGAVCMALLVIFLRLRASAKPVTTKKILIPPLGMTTGYLMFVVPQTHIPLLYALAAICAGIVLSYPLIRTSKFEARDGHIYMRRSKSFALILLALLAVRLALHSYVEQFISLPQTGAVFFILAYGMIVPWRIWMFQKYRLLQKYSRA</sequence>
<gene>
    <name evidence="2" type="primary">ccdC</name>
    <name evidence="2" type="ORF">skT53_28000</name>
</gene>
<dbReference type="AlphaFoldDB" id="A0A7I8DCK5"/>
<dbReference type="InterPro" id="IPR031306">
    <property type="entry name" value="CcdC"/>
</dbReference>
<reference evidence="2 3" key="1">
    <citation type="submission" date="2020-08" db="EMBL/GenBank/DDBJ databases">
        <title>Complete Genome Sequence of Effusibacillus dendaii Strain skT53, Isolated from Farmland soil.</title>
        <authorList>
            <person name="Konishi T."/>
            <person name="Kawasaki H."/>
        </authorList>
    </citation>
    <scope>NUCLEOTIDE SEQUENCE [LARGE SCALE GENOMIC DNA]</scope>
    <source>
        <strain evidence="3">skT53</strain>
    </source>
</reference>
<dbReference type="PANTHER" id="PTHR39164:SF1">
    <property type="entry name" value="PROTEIN CCDC"/>
    <property type="match status" value="1"/>
</dbReference>
<keyword evidence="1" id="KW-0812">Transmembrane</keyword>